<dbReference type="Proteomes" id="UP001595629">
    <property type="component" value="Unassembled WGS sequence"/>
</dbReference>
<dbReference type="SUPFAM" id="SSF53187">
    <property type="entry name" value="Zn-dependent exopeptidases"/>
    <property type="match status" value="1"/>
</dbReference>
<proteinExistence type="predicted"/>
<dbReference type="Pfam" id="PF05013">
    <property type="entry name" value="FGase"/>
    <property type="match status" value="1"/>
</dbReference>
<keyword evidence="2" id="KW-1185">Reference proteome</keyword>
<dbReference type="InterPro" id="IPR011227">
    <property type="entry name" value="UCP029730"/>
</dbReference>
<dbReference type="RefSeq" id="WP_386736572.1">
    <property type="nucleotide sequence ID" value="NZ_JBHRXI010000016.1"/>
</dbReference>
<dbReference type="PIRSF" id="PIRSF029730">
    <property type="entry name" value="UCP029730"/>
    <property type="match status" value="1"/>
</dbReference>
<sequence length="257" mass="27753">MSSNAVTSILSDSDPSPVSIVNAESHAPVLLLCEHAGQAIPKSLAKLGVSQNVIDSHRGWDIGALAVARDVASHLNAPLVIQAYSRLVIDANRPPDSPHAVPVEVDGVTIFGNVGITPEQQLQRVEEIFAPLDNTLIDMMRTLQPKGCFSIHSFTPIMDGNSRPWHAGFLSRRDMSTAHALLEAIARQKPGLTMAVNQPYQIDDETDWFIPRHAEPSGAAHALIEIRNDLISDAQGAAEWARMIAHAISSVMQETGT</sequence>
<reference evidence="2" key="1">
    <citation type="journal article" date="2019" name="Int. J. Syst. Evol. Microbiol.">
        <title>The Global Catalogue of Microorganisms (GCM) 10K type strain sequencing project: providing services to taxonomists for standard genome sequencing and annotation.</title>
        <authorList>
            <consortium name="The Broad Institute Genomics Platform"/>
            <consortium name="The Broad Institute Genome Sequencing Center for Infectious Disease"/>
            <person name="Wu L."/>
            <person name="Ma J."/>
        </authorList>
    </citation>
    <scope>NUCLEOTIDE SEQUENCE [LARGE SCALE GENOMIC DNA]</scope>
    <source>
        <strain evidence="2">KCTC 42911</strain>
    </source>
</reference>
<gene>
    <name evidence="1" type="ORF">ACFORG_16300</name>
</gene>
<evidence type="ECO:0000313" key="1">
    <source>
        <dbReference type="EMBL" id="MFC3615321.1"/>
    </source>
</evidence>
<comment type="caution">
    <text evidence="1">The sequence shown here is derived from an EMBL/GenBank/DDBJ whole genome shotgun (WGS) entry which is preliminary data.</text>
</comment>
<evidence type="ECO:0000313" key="2">
    <source>
        <dbReference type="Proteomes" id="UP001595629"/>
    </source>
</evidence>
<dbReference type="InterPro" id="IPR007709">
    <property type="entry name" value="N-FG_amidohydro"/>
</dbReference>
<protein>
    <submittedName>
        <fullName evidence="1">N-formylglutamate amidohydrolase</fullName>
    </submittedName>
</protein>
<dbReference type="EMBL" id="JBHRXI010000016">
    <property type="protein sequence ID" value="MFC3615321.1"/>
    <property type="molecule type" value="Genomic_DNA"/>
</dbReference>
<dbReference type="Gene3D" id="3.40.630.40">
    <property type="entry name" value="Zn-dependent exopeptidases"/>
    <property type="match status" value="1"/>
</dbReference>
<accession>A0ABV7TJ48</accession>
<organism evidence="1 2">
    <name type="scientific">Lutimaribacter marinistellae</name>
    <dbReference type="NCBI Taxonomy" id="1820329"/>
    <lineage>
        <taxon>Bacteria</taxon>
        <taxon>Pseudomonadati</taxon>
        <taxon>Pseudomonadota</taxon>
        <taxon>Alphaproteobacteria</taxon>
        <taxon>Rhodobacterales</taxon>
        <taxon>Roseobacteraceae</taxon>
        <taxon>Lutimaribacter</taxon>
    </lineage>
</organism>
<name>A0ABV7TJ48_9RHOB</name>